<evidence type="ECO:0000313" key="2">
    <source>
        <dbReference type="Proteomes" id="UP000318138"/>
    </source>
</evidence>
<dbReference type="AlphaFoldDB" id="A0A859FC21"/>
<accession>A0A859FC21</accession>
<dbReference type="RefSeq" id="WP_176008363.1">
    <property type="nucleotide sequence ID" value="NZ_CP041372.2"/>
</dbReference>
<keyword evidence="2" id="KW-1185">Reference proteome</keyword>
<dbReference type="SUPFAM" id="SSF81301">
    <property type="entry name" value="Nucleotidyltransferase"/>
    <property type="match status" value="1"/>
</dbReference>
<evidence type="ECO:0000313" key="1">
    <source>
        <dbReference type="EMBL" id="QKS70322.1"/>
    </source>
</evidence>
<dbReference type="Gene3D" id="3.30.460.10">
    <property type="entry name" value="Beta Polymerase, domain 2"/>
    <property type="match status" value="1"/>
</dbReference>
<name>A0A859FC21_9BACI</name>
<proteinExistence type="predicted"/>
<gene>
    <name evidence="1" type="ORF">FLK61_26565</name>
</gene>
<dbReference type="KEGG" id="psua:FLK61_26565"/>
<organism evidence="1 2">
    <name type="scientific">Paenalkalicoccus suaedae</name>
    <dbReference type="NCBI Taxonomy" id="2592382"/>
    <lineage>
        <taxon>Bacteria</taxon>
        <taxon>Bacillati</taxon>
        <taxon>Bacillota</taxon>
        <taxon>Bacilli</taxon>
        <taxon>Bacillales</taxon>
        <taxon>Bacillaceae</taxon>
        <taxon>Paenalkalicoccus</taxon>
    </lineage>
</organism>
<reference evidence="2" key="1">
    <citation type="submission" date="2019-07" db="EMBL/GenBank/DDBJ databases">
        <title>Bacillus alkalisoli sp. nov. isolated from saline soil.</title>
        <authorList>
            <person name="Sun J.-Q."/>
            <person name="Xu L."/>
        </authorList>
    </citation>
    <scope>NUCLEOTIDE SEQUENCE [LARGE SCALE GENOMIC DNA]</scope>
    <source>
        <strain evidence="2">M4U3P1</strain>
    </source>
</reference>
<evidence type="ECO:0008006" key="3">
    <source>
        <dbReference type="Google" id="ProtNLM"/>
    </source>
</evidence>
<sequence length="288" mass="34260">MNSYDLRKRDAELPKHRAELMRAIEADLCHDKHVLGVFYGGSIGADNEDLYSDIDLRIVVEDHQFEDYRTNKKERAHRWGSVLFFEDFPYAPYTIAHFDSFIKVDSFYYKKEDLTPSIWLQEIKIAHDPHDFLQKLQKRSQAITYEPSKVDVEIWRTKFVSYAHELYRRVRRGEFYYALQIIDSMRYSVVLGWLMEAGIRPNSFGDWARLEGERSPLTTEQQRLLVTWHCDRDPERLLSTGRAMYPEFLRLHENLVEKLRFADHMEQMEELLDMGIPSQCAPKNRAKE</sequence>
<protein>
    <recommendedName>
        <fullName evidence="3">Nucleotidyltransferase domain-containing protein</fullName>
    </recommendedName>
</protein>
<dbReference type="Proteomes" id="UP000318138">
    <property type="component" value="Chromosome"/>
</dbReference>
<dbReference type="InterPro" id="IPR043519">
    <property type="entry name" value="NT_sf"/>
</dbReference>
<dbReference type="EMBL" id="CP041372">
    <property type="protein sequence ID" value="QKS70322.1"/>
    <property type="molecule type" value="Genomic_DNA"/>
</dbReference>